<evidence type="ECO:0000313" key="1">
    <source>
        <dbReference type="EMBL" id="CAH0992610.1"/>
    </source>
</evidence>
<sequence>MNTLFKSIVTIATVAVLAACGTSVKRMDADETVDLSGAWNDTDSRLVAEEMISDVLSRPWISTYTQQNGKTPAVIVGSIKNLSHEHINTNTFINDMERELINSGQVDFVASSNQRGEIRDERVDQDLNATDDSRNAAGQERGADFMLQGQINTIIDANSSDQVRFYQVDLTLISMADNRKVWIGQKKLKKYVSNSKLRY</sequence>
<proteinExistence type="predicted"/>
<dbReference type="InterPro" id="IPR014094">
    <property type="entry name" value="LpoB"/>
</dbReference>
<evidence type="ECO:0008006" key="3">
    <source>
        <dbReference type="Google" id="ProtNLM"/>
    </source>
</evidence>
<comment type="caution">
    <text evidence="1">The sequence shown here is derived from an EMBL/GenBank/DDBJ whole genome shotgun (WGS) entry which is preliminary data.</text>
</comment>
<protein>
    <recommendedName>
        <fullName evidence="3">Penicillin-binding protein activator LpoB</fullName>
    </recommendedName>
</protein>
<dbReference type="Proteomes" id="UP000838100">
    <property type="component" value="Unassembled WGS sequence"/>
</dbReference>
<keyword evidence="2" id="KW-1185">Reference proteome</keyword>
<reference evidence="1" key="1">
    <citation type="submission" date="2021-12" db="EMBL/GenBank/DDBJ databases">
        <authorList>
            <person name="Rodrigo-Torres L."/>
            <person name="Arahal R. D."/>
            <person name="Lucena T."/>
        </authorList>
    </citation>
    <scope>NUCLEOTIDE SEQUENCE</scope>
    <source>
        <strain evidence="1">CECT 8267</strain>
    </source>
</reference>
<evidence type="ECO:0000313" key="2">
    <source>
        <dbReference type="Proteomes" id="UP000838100"/>
    </source>
</evidence>
<dbReference type="RefSeq" id="WP_237445291.1">
    <property type="nucleotide sequence ID" value="NZ_CAKLPX010000003.1"/>
</dbReference>
<name>A0ABM9AHY4_9GAMM</name>
<accession>A0ABM9AHY4</accession>
<dbReference type="PROSITE" id="PS51257">
    <property type="entry name" value="PROKAR_LIPOPROTEIN"/>
    <property type="match status" value="1"/>
</dbReference>
<dbReference type="Pfam" id="PF13036">
    <property type="entry name" value="LpoB"/>
    <property type="match status" value="1"/>
</dbReference>
<gene>
    <name evidence="1" type="ORF">SIN8267_02743</name>
</gene>
<dbReference type="Gene3D" id="3.40.50.10610">
    <property type="entry name" value="ABC-type transport auxiliary lipoprotein component"/>
    <property type="match status" value="1"/>
</dbReference>
<organism evidence="1 2">
    <name type="scientific">Sinobacterium norvegicum</name>
    <dbReference type="NCBI Taxonomy" id="1641715"/>
    <lineage>
        <taxon>Bacteria</taxon>
        <taxon>Pseudomonadati</taxon>
        <taxon>Pseudomonadota</taxon>
        <taxon>Gammaproteobacteria</taxon>
        <taxon>Cellvibrionales</taxon>
        <taxon>Spongiibacteraceae</taxon>
        <taxon>Sinobacterium</taxon>
    </lineage>
</organism>
<dbReference type="EMBL" id="CAKLPX010000003">
    <property type="protein sequence ID" value="CAH0992610.1"/>
    <property type="molecule type" value="Genomic_DNA"/>
</dbReference>